<keyword evidence="4" id="KW-0347">Helicase</keyword>
<dbReference type="Gene3D" id="3.40.50.300">
    <property type="entry name" value="P-loop containing nucleotide triphosphate hydrolases"/>
    <property type="match status" value="2"/>
</dbReference>
<keyword evidence="1" id="KW-0547">Nucleotide-binding</keyword>
<proteinExistence type="inferred from homology"/>
<evidence type="ECO:0000256" key="6">
    <source>
        <dbReference type="ARBA" id="ARBA00023125"/>
    </source>
</evidence>
<keyword evidence="6" id="KW-0238">DNA-binding</keyword>
<keyword evidence="12" id="KW-0436">Ligase</keyword>
<feature type="domain" description="Helicase C-terminal" evidence="11">
    <location>
        <begin position="227"/>
        <end position="378"/>
    </location>
</feature>
<keyword evidence="5" id="KW-0067">ATP-binding</keyword>
<feature type="domain" description="Helicase ATP-binding" evidence="10">
    <location>
        <begin position="23"/>
        <end position="200"/>
    </location>
</feature>
<accession>A0A4V5MXZ6</accession>
<dbReference type="OrthoDB" id="9815222at2"/>
<dbReference type="InterPro" id="IPR052511">
    <property type="entry name" value="ATP-dep_Helicase"/>
</dbReference>
<dbReference type="SMART" id="SM00490">
    <property type="entry name" value="HELICc"/>
    <property type="match status" value="1"/>
</dbReference>
<keyword evidence="7" id="KW-0234">DNA repair</keyword>
<dbReference type="Pfam" id="PF00270">
    <property type="entry name" value="DEAD"/>
    <property type="match status" value="1"/>
</dbReference>
<dbReference type="InterPro" id="IPR026362">
    <property type="entry name" value="DEXH_lig_assoc"/>
</dbReference>
<evidence type="ECO:0000256" key="5">
    <source>
        <dbReference type="ARBA" id="ARBA00022840"/>
    </source>
</evidence>
<organism evidence="12 13">
    <name type="scientific">Paracoccus gahaiensis</name>
    <dbReference type="NCBI Taxonomy" id="1706839"/>
    <lineage>
        <taxon>Bacteria</taxon>
        <taxon>Pseudomonadati</taxon>
        <taxon>Pseudomonadota</taxon>
        <taxon>Alphaproteobacteria</taxon>
        <taxon>Rhodobacterales</taxon>
        <taxon>Paracoccaceae</taxon>
        <taxon>Paracoccus</taxon>
    </lineage>
</organism>
<dbReference type="InterPro" id="IPR013701">
    <property type="entry name" value="Lhr-like_DEAD/DEAH_assoc"/>
</dbReference>
<comment type="caution">
    <text evidence="12">The sequence shown here is derived from an EMBL/GenBank/DDBJ whole genome shotgun (WGS) entry which is preliminary data.</text>
</comment>
<dbReference type="NCBIfam" id="TIGR04121">
    <property type="entry name" value="DEXH_lig_assoc"/>
    <property type="match status" value="1"/>
</dbReference>
<dbReference type="GO" id="GO:0006281">
    <property type="term" value="P:DNA repair"/>
    <property type="evidence" value="ECO:0007669"/>
    <property type="project" value="UniProtKB-KW"/>
</dbReference>
<dbReference type="Pfam" id="PF19306">
    <property type="entry name" value="WHD_Lhr"/>
    <property type="match status" value="1"/>
</dbReference>
<dbReference type="InterPro" id="IPR045628">
    <property type="entry name" value="Lhr_WH_dom"/>
</dbReference>
<dbReference type="InterPro" id="IPR001650">
    <property type="entry name" value="Helicase_C-like"/>
</dbReference>
<dbReference type="InterPro" id="IPR011545">
    <property type="entry name" value="DEAD/DEAH_box_helicase_dom"/>
</dbReference>
<dbReference type="Pfam" id="PF00271">
    <property type="entry name" value="Helicase_C"/>
    <property type="match status" value="1"/>
</dbReference>
<evidence type="ECO:0000313" key="13">
    <source>
        <dbReference type="Proteomes" id="UP000309747"/>
    </source>
</evidence>
<protein>
    <submittedName>
        <fullName evidence="12">Ligase-associated DNA damage response DEXH box helicase</fullName>
    </submittedName>
</protein>
<evidence type="ECO:0000256" key="7">
    <source>
        <dbReference type="ARBA" id="ARBA00023204"/>
    </source>
</evidence>
<sequence length="791" mass="86159">MTLPPAFRDWFAAQGWEPHPHQIDLLNATGDSLLIAPTGGGKTLAGFLPSLVELQAPHKGMHTLYVSPLKALTADIARNLARPVEALGLQVRIEDRTGDTRASQKARQKVDPPDILLTTPESLALMLSYEQAPAIFGGLRRVVLDELHALAENKRGDQLMLGLARLRTLAPDLIVTGLSATVEDPDRLAAFMGGARVINADPGPDPDIAMLPTARSAPWSGGGGHYAIPDVLAEVARATTTIIFMNTRAQAELFFQAIWAQNDDNLPIGLHHGSLAREARQRVEAAMAAGELRAVVATGSLDLGIDWGAVDLVIQVGAPKNVKRLVQRIGRANHRYNAPSRARIVPANRFEVIECVAALAAVRERDLDGDPRGPGPLDVLCQHILLTACAGPFDADALFAEVRTAGPYAALAREDFDACLDFAATGGYALRAYDRWQRLMARDGLWRLRDPRAARDLRMNIGTIVEPESLKVRYRGRGGAMLGEVEEGFAATLEPGDTFLIGGQTVRYDALREMVVEVTRQPAKEPKIALYSGLKLATSTQLSHRVLAMIGDPTRHAALPEDTRDWLALQARVSALPRPGTLVCETFPRNGRWHFSLFGFAGRNAMQTLGLLMTRTMEVAGLGPLGFIATDYALLIWSLDAVTDPAPLLDRDALREGLGDWLGSNAVMKRSFRNVATIGGLIQRNLPGTRKSGRQATFSSDILYDTLRRYDPDHLMLRITADEARRGLVDFGRIEEMLDRSDRLDHRMLDRVSPLAAPLLLEYGRVPIAGHGVERLAEAEAEALMAEAGLT</sequence>
<dbReference type="RefSeq" id="WP_136885507.1">
    <property type="nucleotide sequence ID" value="NZ_SUNI01000005.1"/>
</dbReference>
<dbReference type="GO" id="GO:0005524">
    <property type="term" value="F:ATP binding"/>
    <property type="evidence" value="ECO:0007669"/>
    <property type="project" value="UniProtKB-KW"/>
</dbReference>
<dbReference type="GO" id="GO:0016874">
    <property type="term" value="F:ligase activity"/>
    <property type="evidence" value="ECO:0007669"/>
    <property type="project" value="UniProtKB-KW"/>
</dbReference>
<evidence type="ECO:0000256" key="2">
    <source>
        <dbReference type="ARBA" id="ARBA00022763"/>
    </source>
</evidence>
<evidence type="ECO:0000313" key="12">
    <source>
        <dbReference type="EMBL" id="TJZ92258.1"/>
    </source>
</evidence>
<dbReference type="CDD" id="cd18796">
    <property type="entry name" value="SF2_C_LHR"/>
    <property type="match status" value="1"/>
</dbReference>
<keyword evidence="2" id="KW-0227">DNA damage</keyword>
<keyword evidence="8" id="KW-0413">Isomerase</keyword>
<dbReference type="PANTHER" id="PTHR47962:SF3">
    <property type="entry name" value="LARGE ATP-DEPENDENT HELICASE-RELATED PROTEIN"/>
    <property type="match status" value="1"/>
</dbReference>
<dbReference type="GO" id="GO:0004386">
    <property type="term" value="F:helicase activity"/>
    <property type="evidence" value="ECO:0007669"/>
    <property type="project" value="UniProtKB-KW"/>
</dbReference>
<dbReference type="EMBL" id="SUNI01000005">
    <property type="protein sequence ID" value="TJZ92258.1"/>
    <property type="molecule type" value="Genomic_DNA"/>
</dbReference>
<evidence type="ECO:0000259" key="10">
    <source>
        <dbReference type="PROSITE" id="PS51192"/>
    </source>
</evidence>
<name>A0A4V5MXZ6_9RHOB</name>
<dbReference type="PROSITE" id="PS51194">
    <property type="entry name" value="HELICASE_CTER"/>
    <property type="match status" value="1"/>
</dbReference>
<keyword evidence="3" id="KW-0378">Hydrolase</keyword>
<gene>
    <name evidence="12" type="ORF">FA743_08370</name>
</gene>
<dbReference type="SUPFAM" id="SSF52540">
    <property type="entry name" value="P-loop containing nucleoside triphosphate hydrolases"/>
    <property type="match status" value="1"/>
</dbReference>
<dbReference type="InterPro" id="IPR017170">
    <property type="entry name" value="Lhr-like"/>
</dbReference>
<dbReference type="Proteomes" id="UP000309747">
    <property type="component" value="Unassembled WGS sequence"/>
</dbReference>
<evidence type="ECO:0000256" key="1">
    <source>
        <dbReference type="ARBA" id="ARBA00022741"/>
    </source>
</evidence>
<comment type="similarity">
    <text evidence="9">Belongs to the Lhr helicase family. Lhr-Core subfamily.</text>
</comment>
<evidence type="ECO:0000256" key="4">
    <source>
        <dbReference type="ARBA" id="ARBA00022806"/>
    </source>
</evidence>
<dbReference type="Pfam" id="PF08494">
    <property type="entry name" value="DEAD_assoc"/>
    <property type="match status" value="1"/>
</dbReference>
<evidence type="ECO:0000256" key="8">
    <source>
        <dbReference type="ARBA" id="ARBA00023235"/>
    </source>
</evidence>
<evidence type="ECO:0000256" key="9">
    <source>
        <dbReference type="ARBA" id="ARBA00093467"/>
    </source>
</evidence>
<dbReference type="SMART" id="SM00487">
    <property type="entry name" value="DEXDc"/>
    <property type="match status" value="1"/>
</dbReference>
<dbReference type="AlphaFoldDB" id="A0A4V5MXZ6"/>
<dbReference type="GO" id="GO:0003677">
    <property type="term" value="F:DNA binding"/>
    <property type="evidence" value="ECO:0007669"/>
    <property type="project" value="UniProtKB-KW"/>
</dbReference>
<dbReference type="InterPro" id="IPR014001">
    <property type="entry name" value="Helicase_ATP-bd"/>
</dbReference>
<evidence type="ECO:0000256" key="3">
    <source>
        <dbReference type="ARBA" id="ARBA00022801"/>
    </source>
</evidence>
<dbReference type="GO" id="GO:0016887">
    <property type="term" value="F:ATP hydrolysis activity"/>
    <property type="evidence" value="ECO:0007669"/>
    <property type="project" value="TreeGrafter"/>
</dbReference>
<evidence type="ECO:0000259" key="11">
    <source>
        <dbReference type="PROSITE" id="PS51194"/>
    </source>
</evidence>
<dbReference type="InterPro" id="IPR027417">
    <property type="entry name" value="P-loop_NTPase"/>
</dbReference>
<dbReference type="PIRSF" id="PIRSF037307">
    <property type="entry name" value="Lhr-like_helic_prd"/>
    <property type="match status" value="1"/>
</dbReference>
<keyword evidence="13" id="KW-1185">Reference proteome</keyword>
<reference evidence="12 13" key="1">
    <citation type="submission" date="2019-04" db="EMBL/GenBank/DDBJ databases">
        <authorList>
            <person name="Li J."/>
        </authorList>
    </citation>
    <scope>NUCLEOTIDE SEQUENCE [LARGE SCALE GENOMIC DNA]</scope>
    <source>
        <strain evidence="12 13">KCTC 42687</strain>
    </source>
</reference>
<dbReference type="PANTHER" id="PTHR47962">
    <property type="entry name" value="ATP-DEPENDENT HELICASE LHR-RELATED-RELATED"/>
    <property type="match status" value="1"/>
</dbReference>
<dbReference type="PROSITE" id="PS51192">
    <property type="entry name" value="HELICASE_ATP_BIND_1"/>
    <property type="match status" value="1"/>
</dbReference>